<keyword evidence="3" id="KW-1185">Reference proteome</keyword>
<reference evidence="2 3" key="1">
    <citation type="submission" date="2024-06" db="EMBL/GenBank/DDBJ databases">
        <title>A chromosome-level genome assembly of beet webworm, Loxostege sticticalis.</title>
        <authorList>
            <person name="Zhang Y."/>
        </authorList>
    </citation>
    <scope>NUCLEOTIDE SEQUENCE [LARGE SCALE GENOMIC DNA]</scope>
    <source>
        <strain evidence="2">AQ026</strain>
        <tissue evidence="2">Whole body</tissue>
    </source>
</reference>
<dbReference type="PANTHER" id="PTHR46599">
    <property type="entry name" value="PIGGYBAC TRANSPOSABLE ELEMENT-DERIVED PROTEIN 4"/>
    <property type="match status" value="1"/>
</dbReference>
<organism evidence="2 3">
    <name type="scientific">Loxostege sticticalis</name>
    <name type="common">Beet webworm moth</name>
    <dbReference type="NCBI Taxonomy" id="481309"/>
    <lineage>
        <taxon>Eukaryota</taxon>
        <taxon>Metazoa</taxon>
        <taxon>Ecdysozoa</taxon>
        <taxon>Arthropoda</taxon>
        <taxon>Hexapoda</taxon>
        <taxon>Insecta</taxon>
        <taxon>Pterygota</taxon>
        <taxon>Neoptera</taxon>
        <taxon>Endopterygota</taxon>
        <taxon>Lepidoptera</taxon>
        <taxon>Glossata</taxon>
        <taxon>Ditrysia</taxon>
        <taxon>Pyraloidea</taxon>
        <taxon>Crambidae</taxon>
        <taxon>Pyraustinae</taxon>
        <taxon>Loxostege</taxon>
    </lineage>
</organism>
<dbReference type="InterPro" id="IPR029526">
    <property type="entry name" value="PGBD"/>
</dbReference>
<evidence type="ECO:0000313" key="3">
    <source>
        <dbReference type="Proteomes" id="UP001549920"/>
    </source>
</evidence>
<feature type="domain" description="PiggyBac transposable element-derived protein" evidence="1">
    <location>
        <begin position="10"/>
        <end position="254"/>
    </location>
</feature>
<name>A0ABR3H590_LOXSC</name>
<accession>A0ABR3H590</accession>
<dbReference type="Pfam" id="PF13843">
    <property type="entry name" value="DDE_Tnp_1_7"/>
    <property type="match status" value="1"/>
</dbReference>
<evidence type="ECO:0000313" key="2">
    <source>
        <dbReference type="EMBL" id="KAL0859975.1"/>
    </source>
</evidence>
<evidence type="ECO:0000259" key="1">
    <source>
        <dbReference type="Pfam" id="PF13843"/>
    </source>
</evidence>
<comment type="caution">
    <text evidence="2">The sequence shown here is derived from an EMBL/GenBank/DDBJ whole genome shotgun (WGS) entry which is preliminary data.</text>
</comment>
<dbReference type="PANTHER" id="PTHR46599:SF3">
    <property type="entry name" value="PIGGYBAC TRANSPOSABLE ELEMENT-DERIVED PROTEIN 4"/>
    <property type="match status" value="1"/>
</dbReference>
<dbReference type="Proteomes" id="UP001549920">
    <property type="component" value="Unassembled WGS sequence"/>
</dbReference>
<sequence length="255" mass="29768">MLNKKEDLIGNPVTEEEMEVFIGLNLVMLIKKSPSYRDCWSSSSDLRDEYIPSFMPLTRFSWILGNLHLNDNNLMPSRTYVRLCSTWHQVVGLIYEKNYYPTKNIAIDESMIKFKGRSSLKQYMPKKLTKHGYKVWTKCASSGYCLDFEIYTGKVGDRVETDLGGKVVRKFCDGLEGKHHRVYFDNYFNSYSLQVDLREKQVYACGTVNASREHLPELKADNKLHRGESDYRISDNEMVSFMKRCVYLLTNFHDP</sequence>
<gene>
    <name evidence="2" type="ORF">ABMA27_010291</name>
</gene>
<dbReference type="EMBL" id="JBEUOH010000026">
    <property type="protein sequence ID" value="KAL0859975.1"/>
    <property type="molecule type" value="Genomic_DNA"/>
</dbReference>
<proteinExistence type="predicted"/>
<protein>
    <recommendedName>
        <fullName evidence="1">PiggyBac transposable element-derived protein domain-containing protein</fullName>
    </recommendedName>
</protein>